<name>A0A9D4LBC0_DREPO</name>
<feature type="compositionally biased region" description="Low complexity" evidence="1">
    <location>
        <begin position="1"/>
        <end position="14"/>
    </location>
</feature>
<sequence length="53" mass="6259">MRQQQQQYEQQQQRRLAEVKERDTTSPSLSPVIPKRSTIVTKSGLNRMFNIQV</sequence>
<reference evidence="2" key="2">
    <citation type="submission" date="2020-11" db="EMBL/GenBank/DDBJ databases">
        <authorList>
            <person name="McCartney M.A."/>
            <person name="Auch B."/>
            <person name="Kono T."/>
            <person name="Mallez S."/>
            <person name="Becker A."/>
            <person name="Gohl D.M."/>
            <person name="Silverstein K.A.T."/>
            <person name="Koren S."/>
            <person name="Bechman K.B."/>
            <person name="Herman A."/>
            <person name="Abrahante J.E."/>
            <person name="Garbe J."/>
        </authorList>
    </citation>
    <scope>NUCLEOTIDE SEQUENCE</scope>
    <source>
        <strain evidence="2">Duluth1</strain>
        <tissue evidence="2">Whole animal</tissue>
    </source>
</reference>
<gene>
    <name evidence="2" type="ORF">DPMN_096576</name>
</gene>
<reference evidence="2" key="1">
    <citation type="journal article" date="2019" name="bioRxiv">
        <title>The Genome of the Zebra Mussel, Dreissena polymorpha: A Resource for Invasive Species Research.</title>
        <authorList>
            <person name="McCartney M.A."/>
            <person name="Auch B."/>
            <person name="Kono T."/>
            <person name="Mallez S."/>
            <person name="Zhang Y."/>
            <person name="Obille A."/>
            <person name="Becker A."/>
            <person name="Abrahante J.E."/>
            <person name="Garbe J."/>
            <person name="Badalamenti J.P."/>
            <person name="Herman A."/>
            <person name="Mangelson H."/>
            <person name="Liachko I."/>
            <person name="Sullivan S."/>
            <person name="Sone E.D."/>
            <person name="Koren S."/>
            <person name="Silverstein K.A.T."/>
            <person name="Beckman K.B."/>
            <person name="Gohl D.M."/>
        </authorList>
    </citation>
    <scope>NUCLEOTIDE SEQUENCE</scope>
    <source>
        <strain evidence="2">Duluth1</strain>
        <tissue evidence="2">Whole animal</tissue>
    </source>
</reference>
<proteinExistence type="predicted"/>
<evidence type="ECO:0000313" key="3">
    <source>
        <dbReference type="Proteomes" id="UP000828390"/>
    </source>
</evidence>
<dbReference type="Proteomes" id="UP000828390">
    <property type="component" value="Unassembled WGS sequence"/>
</dbReference>
<feature type="region of interest" description="Disordered" evidence="1">
    <location>
        <begin position="1"/>
        <end position="32"/>
    </location>
</feature>
<feature type="compositionally biased region" description="Basic and acidic residues" evidence="1">
    <location>
        <begin position="15"/>
        <end position="24"/>
    </location>
</feature>
<accession>A0A9D4LBC0</accession>
<organism evidence="2 3">
    <name type="scientific">Dreissena polymorpha</name>
    <name type="common">Zebra mussel</name>
    <name type="synonym">Mytilus polymorpha</name>
    <dbReference type="NCBI Taxonomy" id="45954"/>
    <lineage>
        <taxon>Eukaryota</taxon>
        <taxon>Metazoa</taxon>
        <taxon>Spiralia</taxon>
        <taxon>Lophotrochozoa</taxon>
        <taxon>Mollusca</taxon>
        <taxon>Bivalvia</taxon>
        <taxon>Autobranchia</taxon>
        <taxon>Heteroconchia</taxon>
        <taxon>Euheterodonta</taxon>
        <taxon>Imparidentia</taxon>
        <taxon>Neoheterodontei</taxon>
        <taxon>Myida</taxon>
        <taxon>Dreissenoidea</taxon>
        <taxon>Dreissenidae</taxon>
        <taxon>Dreissena</taxon>
    </lineage>
</organism>
<keyword evidence="3" id="KW-1185">Reference proteome</keyword>
<evidence type="ECO:0000313" key="2">
    <source>
        <dbReference type="EMBL" id="KAH3854037.1"/>
    </source>
</evidence>
<comment type="caution">
    <text evidence="2">The sequence shown here is derived from an EMBL/GenBank/DDBJ whole genome shotgun (WGS) entry which is preliminary data.</text>
</comment>
<dbReference type="EMBL" id="JAIWYP010000003">
    <property type="protein sequence ID" value="KAH3854037.1"/>
    <property type="molecule type" value="Genomic_DNA"/>
</dbReference>
<protein>
    <submittedName>
        <fullName evidence="2">Uncharacterized protein</fullName>
    </submittedName>
</protein>
<dbReference type="AlphaFoldDB" id="A0A9D4LBC0"/>
<evidence type="ECO:0000256" key="1">
    <source>
        <dbReference type="SAM" id="MobiDB-lite"/>
    </source>
</evidence>